<dbReference type="Proteomes" id="UP000003490">
    <property type="component" value="Unassembled WGS sequence"/>
</dbReference>
<protein>
    <submittedName>
        <fullName evidence="1">Uncharacterized protein</fullName>
    </submittedName>
</protein>
<comment type="caution">
    <text evidence="1">The sequence shown here is derived from an EMBL/GenBank/DDBJ whole genome shotgun (WGS) entry which is preliminary data.</text>
</comment>
<reference evidence="1 2" key="2">
    <citation type="submission" date="2007-08" db="EMBL/GenBank/DDBJ databases">
        <authorList>
            <person name="Fulton L."/>
            <person name="Clifton S."/>
            <person name="Fulton B."/>
            <person name="Xu J."/>
            <person name="Minx P."/>
            <person name="Pepin K.H."/>
            <person name="Johnson M."/>
            <person name="Thiruvilangam P."/>
            <person name="Bhonagiri V."/>
            <person name="Nash W.E."/>
            <person name="Wang C."/>
            <person name="Mardis E.R."/>
            <person name="Wilson R.K."/>
        </authorList>
    </citation>
    <scope>NUCLEOTIDE SEQUENCE [LARGE SCALE GENOMIC DNA]</scope>
    <source>
        <strain evidence="1 2">DSM 753</strain>
    </source>
</reference>
<name>A7VTM5_9FIRM</name>
<proteinExistence type="predicted"/>
<dbReference type="AlphaFoldDB" id="A7VTM5"/>
<dbReference type="HOGENOM" id="CLU_074760_0_0_9"/>
<gene>
    <name evidence="1" type="ORF">CLOLEP_01917</name>
</gene>
<dbReference type="eggNOG" id="ENOG502Z8YU">
    <property type="taxonomic scope" value="Bacteria"/>
</dbReference>
<evidence type="ECO:0000313" key="1">
    <source>
        <dbReference type="EMBL" id="EDO61521.1"/>
    </source>
</evidence>
<organism evidence="1 2">
    <name type="scientific">[Clostridium] leptum DSM 753</name>
    <dbReference type="NCBI Taxonomy" id="428125"/>
    <lineage>
        <taxon>Bacteria</taxon>
        <taxon>Bacillati</taxon>
        <taxon>Bacillota</taxon>
        <taxon>Clostridia</taxon>
        <taxon>Eubacteriales</taxon>
        <taxon>Oscillospiraceae</taxon>
        <taxon>Oscillospiraceae incertae sedis</taxon>
    </lineage>
</organism>
<evidence type="ECO:0000313" key="2">
    <source>
        <dbReference type="Proteomes" id="UP000003490"/>
    </source>
</evidence>
<sequence>MADNYETMNQESPNYGCFKEAVCIDASRVYDSCGDKDCLEDLRVYFSPASQAVIDQAAQVRMRNVDVLVVYLGLEPVPFHKGFYSVDMTFFFEVTLDVFQTPAAPPVTISGLSVFSKNVVLYGSEGNVKVFSSDGSLDELEQNSVQSLPKASVQVAQPVGLSARLCEGRTCCCEPCCRIPDCICRRYGGSFCMENTDKVVYATIGIFTIVQIERNVQMMIPAYDFCIPEKECITSSDNPCELFSRIDFPTNEFFPPKVTDVYGDDHGCGCHKHKEC</sequence>
<dbReference type="EMBL" id="ABCB02000018">
    <property type="protein sequence ID" value="EDO61521.1"/>
    <property type="molecule type" value="Genomic_DNA"/>
</dbReference>
<accession>A7VTM5</accession>
<reference evidence="1 2" key="1">
    <citation type="submission" date="2007-08" db="EMBL/GenBank/DDBJ databases">
        <title>Draft genome sequence of Clostridium leptum (DSM 753).</title>
        <authorList>
            <person name="Sudarsanam P."/>
            <person name="Ley R."/>
            <person name="Guruge J."/>
            <person name="Turnbaugh P.J."/>
            <person name="Mahowald M."/>
            <person name="Liep D."/>
            <person name="Gordon J."/>
        </authorList>
    </citation>
    <scope>NUCLEOTIDE SEQUENCE [LARGE SCALE GENOMIC DNA]</scope>
    <source>
        <strain evidence="1 2">DSM 753</strain>
    </source>
</reference>